<organism evidence="2 3">
    <name type="scientific">Mesosutterella porci</name>
    <dbReference type="NCBI Taxonomy" id="2915351"/>
    <lineage>
        <taxon>Bacteria</taxon>
        <taxon>Pseudomonadati</taxon>
        <taxon>Pseudomonadota</taxon>
        <taxon>Betaproteobacteria</taxon>
        <taxon>Burkholderiales</taxon>
        <taxon>Sutterellaceae</taxon>
        <taxon>Mesosutterella</taxon>
    </lineage>
</organism>
<proteinExistence type="predicted"/>
<keyword evidence="3" id="KW-1185">Reference proteome</keyword>
<dbReference type="CDD" id="cd07344">
    <property type="entry name" value="M48_yhfN_like"/>
    <property type="match status" value="1"/>
</dbReference>
<dbReference type="PANTHER" id="PTHR30399:SF1">
    <property type="entry name" value="UTP PYROPHOSPHATASE"/>
    <property type="match status" value="1"/>
</dbReference>
<dbReference type="InterPro" id="IPR053136">
    <property type="entry name" value="UTP_pyrophosphatase-like"/>
</dbReference>
<dbReference type="EMBL" id="JAKNCT010000002">
    <property type="protein sequence ID" value="MCG5030271.1"/>
    <property type="molecule type" value="Genomic_DNA"/>
</dbReference>
<accession>A0ABS9MNS7</accession>
<dbReference type="PANTHER" id="PTHR30399">
    <property type="entry name" value="UNCHARACTERIZED PROTEIN YGJP"/>
    <property type="match status" value="1"/>
</dbReference>
<gene>
    <name evidence="2" type="ORF">MAF45_02210</name>
</gene>
<dbReference type="RefSeq" id="WP_237977925.1">
    <property type="nucleotide sequence ID" value="NZ_JAKNCT010000002.1"/>
</dbReference>
<evidence type="ECO:0000259" key="1">
    <source>
        <dbReference type="Pfam" id="PF01863"/>
    </source>
</evidence>
<reference evidence="2 3" key="1">
    <citation type="submission" date="2022-02" db="EMBL/GenBank/DDBJ databases">
        <title>Mesosutterella porci, a novel member of the family Sutterellaceae from pig feces.</title>
        <authorList>
            <person name="Wylensek D."/>
            <person name="Clavel T."/>
        </authorList>
    </citation>
    <scope>NUCLEOTIDE SEQUENCE [LARGE SCALE GENOMIC DNA]</scope>
    <source>
        <strain evidence="3">oilRF-744-wt-GAM-9</strain>
    </source>
</reference>
<evidence type="ECO:0000313" key="3">
    <source>
        <dbReference type="Proteomes" id="UP001297600"/>
    </source>
</evidence>
<name>A0ABS9MNS7_9BURK</name>
<dbReference type="Pfam" id="PF01863">
    <property type="entry name" value="YgjP-like"/>
    <property type="match status" value="1"/>
</dbReference>
<dbReference type="Proteomes" id="UP001297600">
    <property type="component" value="Unassembled WGS sequence"/>
</dbReference>
<evidence type="ECO:0000313" key="2">
    <source>
        <dbReference type="EMBL" id="MCG5030271.1"/>
    </source>
</evidence>
<dbReference type="Gene3D" id="3.30.2010.10">
    <property type="entry name" value="Metalloproteases ('zincins'), catalytic domain"/>
    <property type="match status" value="1"/>
</dbReference>
<dbReference type="InterPro" id="IPR002725">
    <property type="entry name" value="YgjP-like_metallopeptidase"/>
</dbReference>
<feature type="domain" description="YgjP-like metallopeptidase" evidence="1">
    <location>
        <begin position="37"/>
        <end position="249"/>
    </location>
</feature>
<protein>
    <submittedName>
        <fullName evidence="2">M48 family metallopeptidase</fullName>
    </submittedName>
</protein>
<sequence length="257" mass="29197">MGRPSSGDAVQECLYLPGSGAAAEAIAYRLIRRRRRSVGFRLDERGLVVTAPAWVPRRQIEAMLEQKADWISRKLQEVRGWRAANGLRQPYFQDGGMLPFRGRLLRLALRPDAAFARMEPPQGPGGPCVLELPLAAGSSEERIRTCALKWIKSEAGRVISERFAFMQGFAPRRARALKFSSAQTLWGTCRSDGTIRLNWKLIYLSNDLIDYVAAHELAHLVEMNHSRAFWEQVKAIKPNYEQSRRKLARVRLRQLPS</sequence>
<comment type="caution">
    <text evidence="2">The sequence shown here is derived from an EMBL/GenBank/DDBJ whole genome shotgun (WGS) entry which is preliminary data.</text>
</comment>